<protein>
    <submittedName>
        <fullName evidence="1">(wild Malaysian banana) hypothetical protein</fullName>
    </submittedName>
</protein>
<gene>
    <name evidence="1" type="ORF">GSMUA_217340.1</name>
</gene>
<evidence type="ECO:0000313" key="2">
    <source>
        <dbReference type="EnsemblPlants" id="Ma03_p14670.1"/>
    </source>
</evidence>
<accession>A0A804IC39</accession>
<name>A0A804IC39_MUSAM</name>
<dbReference type="AlphaFoldDB" id="A0A804IC39"/>
<keyword evidence="3" id="KW-1185">Reference proteome</keyword>
<proteinExistence type="predicted"/>
<reference evidence="1" key="1">
    <citation type="submission" date="2021-03" db="EMBL/GenBank/DDBJ databases">
        <authorList>
            <consortium name="Genoscope - CEA"/>
            <person name="William W."/>
        </authorList>
    </citation>
    <scope>NUCLEOTIDE SEQUENCE</scope>
    <source>
        <strain evidence="1">Doubled-haploid Pahang</strain>
    </source>
</reference>
<organism evidence="2 3">
    <name type="scientific">Musa acuminata subsp. malaccensis</name>
    <name type="common">Wild banana</name>
    <name type="synonym">Musa malaccensis</name>
    <dbReference type="NCBI Taxonomy" id="214687"/>
    <lineage>
        <taxon>Eukaryota</taxon>
        <taxon>Viridiplantae</taxon>
        <taxon>Streptophyta</taxon>
        <taxon>Embryophyta</taxon>
        <taxon>Tracheophyta</taxon>
        <taxon>Spermatophyta</taxon>
        <taxon>Magnoliopsida</taxon>
        <taxon>Liliopsida</taxon>
        <taxon>Zingiberales</taxon>
        <taxon>Musaceae</taxon>
        <taxon>Musa</taxon>
    </lineage>
</organism>
<evidence type="ECO:0000313" key="1">
    <source>
        <dbReference type="EMBL" id="CAG1850148.1"/>
    </source>
</evidence>
<dbReference type="InParanoid" id="A0A804IC39"/>
<sequence length="82" mass="9301">MRTKGSETSCSSMGSAAGVQFLPKLVCHEMGKAEDRWIIYLRSGLKRGNCSPKRRKLLGMKEIKHNSMMQLKGILLMIQYLK</sequence>
<dbReference type="Gramene" id="Ma03_t14670.1">
    <property type="protein sequence ID" value="Ma03_p14670.1"/>
    <property type="gene ID" value="Ma03_g14670"/>
</dbReference>
<dbReference type="EnsemblPlants" id="Ma03_t14670.1">
    <property type="protein sequence ID" value="Ma03_p14670.1"/>
    <property type="gene ID" value="Ma03_g14670"/>
</dbReference>
<evidence type="ECO:0000313" key="3">
    <source>
        <dbReference type="Proteomes" id="UP000012960"/>
    </source>
</evidence>
<dbReference type="EMBL" id="HG996468">
    <property type="protein sequence ID" value="CAG1850148.1"/>
    <property type="molecule type" value="Genomic_DNA"/>
</dbReference>
<dbReference type="Proteomes" id="UP000012960">
    <property type="component" value="Unplaced"/>
</dbReference>
<reference evidence="2" key="2">
    <citation type="submission" date="2021-05" db="UniProtKB">
        <authorList>
            <consortium name="EnsemblPlants"/>
        </authorList>
    </citation>
    <scope>IDENTIFICATION</scope>
    <source>
        <strain evidence="2">subsp. malaccensis</strain>
    </source>
</reference>